<accession>A0AAW1CLP4</accession>
<evidence type="ECO:0000313" key="1">
    <source>
        <dbReference type="EMBL" id="KAK9499489.1"/>
    </source>
</evidence>
<dbReference type="EMBL" id="JAPXFL010000011">
    <property type="protein sequence ID" value="KAK9499489.1"/>
    <property type="molecule type" value="Genomic_DNA"/>
</dbReference>
<comment type="caution">
    <text evidence="1">The sequence shown here is derived from an EMBL/GenBank/DDBJ whole genome shotgun (WGS) entry which is preliminary data.</text>
</comment>
<protein>
    <submittedName>
        <fullName evidence="1">Uncharacterized protein</fullName>
    </submittedName>
</protein>
<dbReference type="AlphaFoldDB" id="A0AAW1CLP4"/>
<evidence type="ECO:0000313" key="2">
    <source>
        <dbReference type="Proteomes" id="UP001461498"/>
    </source>
</evidence>
<gene>
    <name evidence="1" type="ORF">O3M35_002518</name>
</gene>
<keyword evidence="2" id="KW-1185">Reference proteome</keyword>
<sequence length="71" mass="8463">MDDDESFNTNNETDGCINIKIHIEDTVDDHDDKPIDEDADSLNKANRRRKRRYIRLSQKNIVKKSILAWYR</sequence>
<organism evidence="1 2">
    <name type="scientific">Rhynocoris fuscipes</name>
    <dbReference type="NCBI Taxonomy" id="488301"/>
    <lineage>
        <taxon>Eukaryota</taxon>
        <taxon>Metazoa</taxon>
        <taxon>Ecdysozoa</taxon>
        <taxon>Arthropoda</taxon>
        <taxon>Hexapoda</taxon>
        <taxon>Insecta</taxon>
        <taxon>Pterygota</taxon>
        <taxon>Neoptera</taxon>
        <taxon>Paraneoptera</taxon>
        <taxon>Hemiptera</taxon>
        <taxon>Heteroptera</taxon>
        <taxon>Panheteroptera</taxon>
        <taxon>Cimicomorpha</taxon>
        <taxon>Reduviidae</taxon>
        <taxon>Harpactorinae</taxon>
        <taxon>Harpactorini</taxon>
        <taxon>Rhynocoris</taxon>
    </lineage>
</organism>
<name>A0AAW1CLP4_9HEMI</name>
<reference evidence="1 2" key="1">
    <citation type="submission" date="2022-12" db="EMBL/GenBank/DDBJ databases">
        <title>Chromosome-level genome assembly of true bugs.</title>
        <authorList>
            <person name="Ma L."/>
            <person name="Li H."/>
        </authorList>
    </citation>
    <scope>NUCLEOTIDE SEQUENCE [LARGE SCALE GENOMIC DNA]</scope>
    <source>
        <strain evidence="1">Lab_2022b</strain>
    </source>
</reference>
<proteinExistence type="predicted"/>
<dbReference type="Proteomes" id="UP001461498">
    <property type="component" value="Unassembled WGS sequence"/>
</dbReference>